<proteinExistence type="predicted"/>
<reference evidence="1 2" key="1">
    <citation type="submission" date="2019-04" db="EMBL/GenBank/DDBJ databases">
        <title>Sphingobacterium olei sp. nov., isolated from oil-contaminated soil.</title>
        <authorList>
            <person name="Liu B."/>
        </authorList>
    </citation>
    <scope>NUCLEOTIDE SEQUENCE [LARGE SCALE GENOMIC DNA]</scope>
    <source>
        <strain evidence="1 2">Y3L14</strain>
    </source>
</reference>
<name>A0A4V5LYX6_9SPHI</name>
<gene>
    <name evidence="1" type="ORF">FAZ19_02445</name>
</gene>
<dbReference type="AlphaFoldDB" id="A0A4V5LYX6"/>
<protein>
    <submittedName>
        <fullName evidence="1">Uncharacterized protein</fullName>
    </submittedName>
</protein>
<comment type="caution">
    <text evidence="1">The sequence shown here is derived from an EMBL/GenBank/DDBJ whole genome shotgun (WGS) entry which is preliminary data.</text>
</comment>
<evidence type="ECO:0000313" key="2">
    <source>
        <dbReference type="Proteomes" id="UP000309872"/>
    </source>
</evidence>
<dbReference type="RefSeq" id="WP_136819009.1">
    <property type="nucleotide sequence ID" value="NZ_BMJX01000001.1"/>
</dbReference>
<sequence length="176" mass="20016">MLRDDKNVPESKIQGSGFLNIQWKEGEEGEVLFFNGRDILLGKNKRPIILFTSPNISSLDMFNVGDSIFNIKKLVLNSILGKKPNTDLVYEEVPEWLAMMKNVEEVSFENIRIEGLEEVIGLPIKSLSFKNVIISNTSIILDVINHLKGLEEIHYDETFLGVINLLDTRIKCILIK</sequence>
<evidence type="ECO:0000313" key="1">
    <source>
        <dbReference type="EMBL" id="TJY68139.1"/>
    </source>
</evidence>
<organism evidence="1 2">
    <name type="scientific">Sphingobacterium alkalisoli</name>
    <dbReference type="NCBI Taxonomy" id="1874115"/>
    <lineage>
        <taxon>Bacteria</taxon>
        <taxon>Pseudomonadati</taxon>
        <taxon>Bacteroidota</taxon>
        <taxon>Sphingobacteriia</taxon>
        <taxon>Sphingobacteriales</taxon>
        <taxon>Sphingobacteriaceae</taxon>
        <taxon>Sphingobacterium</taxon>
    </lineage>
</organism>
<keyword evidence="2" id="KW-1185">Reference proteome</keyword>
<accession>A0A4V5LYX6</accession>
<dbReference type="EMBL" id="SUKA01000001">
    <property type="protein sequence ID" value="TJY68139.1"/>
    <property type="molecule type" value="Genomic_DNA"/>
</dbReference>
<dbReference type="OrthoDB" id="712945at2"/>
<dbReference type="Proteomes" id="UP000309872">
    <property type="component" value="Unassembled WGS sequence"/>
</dbReference>